<comment type="caution">
    <text evidence="1">The sequence shown here is derived from an EMBL/GenBank/DDBJ whole genome shotgun (WGS) entry which is preliminary data.</text>
</comment>
<reference evidence="1" key="1">
    <citation type="submission" date="2021-01" db="EMBL/GenBank/DDBJ databases">
        <authorList>
            <person name="Sun Q."/>
        </authorList>
    </citation>
    <scope>NUCLEOTIDE SEQUENCE</scope>
    <source>
        <strain evidence="1">YIM B02566</strain>
    </source>
</reference>
<keyword evidence="2" id="KW-1185">Reference proteome</keyword>
<dbReference type="EMBL" id="JAENHL010000008">
    <property type="protein sequence ID" value="MBK1870373.1"/>
    <property type="molecule type" value="Genomic_DNA"/>
</dbReference>
<organism evidence="1 2">
    <name type="scientific">Taklimakanibacter albus</name>
    <dbReference type="NCBI Taxonomy" id="2800327"/>
    <lineage>
        <taxon>Bacteria</taxon>
        <taxon>Pseudomonadati</taxon>
        <taxon>Pseudomonadota</taxon>
        <taxon>Alphaproteobacteria</taxon>
        <taxon>Hyphomicrobiales</taxon>
        <taxon>Aestuariivirgaceae</taxon>
        <taxon>Taklimakanibacter</taxon>
    </lineage>
</organism>
<evidence type="ECO:0000313" key="1">
    <source>
        <dbReference type="EMBL" id="MBK1870373.1"/>
    </source>
</evidence>
<evidence type="ECO:0000313" key="2">
    <source>
        <dbReference type="Proteomes" id="UP000616151"/>
    </source>
</evidence>
<gene>
    <name evidence="1" type="primary">mprF</name>
    <name evidence="1" type="ORF">JHL16_28675</name>
</gene>
<name>A0ACC5RCM2_9HYPH</name>
<sequence>MDSHLSKEGHLSLPGETARRVLHWAPVALGVVLFALSAAFLHMTLAEVTFADISGSFWSASWRALALCLAFTCMSYLVLMAYDVLALRSISKKLRSSDAAYVGFIASAMSQTLGFGALTGGAVRFRIYGSLGLSAAEIGRIVVITGLSFWLGLAAVAALSMIAEPDFLARMLAAPRIVVSLLGAGLAGLVAAYLIYRWNWPAPLTIGGWSLRLPGLPMSAAQILLGAIDMLVSASALWVLLPPEADMSLIAFTGLFALIVVAGFISHIPGSLGVLEAGMLLALPQVPPHSLLAAVLLYRCLYYILPFLIAAALMAVREAQPHLFRIKAATLAARPIFHALLPPVIAIAVFTGGLVLLVSGATPTLEIRMEILTDLVPLPFIELSHLIGSVAGFFLLLLSIGLYRRLDAAWSLVVLLLGCGIVVSLAKGLDWEEASVLAVVLVLVLLSRSAFYRQSSLLNEDPSPMAVVAVTLACAASIWVGNLSYKQVGYSNELWWQIAYSADAPRFLRASLLVVLIAGGLGAYLLLRPARGRLTRSYAISPDVVRIVAQAGNTEANLALTGDKQFLIAPERDAFLMYDIQGMSWIVMGDPIGAEERFDDLLWRFRELVDRRGGKPVFYEVNAANLPRYLDLGLSLLKLGEEALIDLQAFSLEGGARANLRQSSHKAERQGLAFAVVPAGGVGALIPELREISDEWLAAKGAVEKQFSVGHFDPAYLSGFDLAVIRHAGKIVAFANLWQSAGKRELSVDLMRHRTDAPRGHMDFLFVQLLLWGKAQGFKCFSLGMAPLSGLEGHPLAPAWHKAGNLIFQHGEQIYGFEGLRAFKEKFRPDWRPRYLACPGGLSLPLVLLDVAVLISRRRKASVVAANGEGDVP</sequence>
<proteinExistence type="predicted"/>
<accession>A0ACC5RCM2</accession>
<dbReference type="Proteomes" id="UP000616151">
    <property type="component" value="Unassembled WGS sequence"/>
</dbReference>
<protein>
    <submittedName>
        <fullName evidence="1">Bifunctional lysylphosphatidylglycerol flippase/synthetase MprF</fullName>
    </submittedName>
</protein>